<sequence>GVREYEQHLLCHLGEALSLGGQLEEAEMRYRRVLEVGEAIGAMGAMARAQEGLAEIAFKGGDAETATKLLRDAYEHAATVESRFLAGEIALLRGRVHQSQGHSQVAAEWYERTIKWGQDASCPHLVVMGQYGLACVVGTGDSQVRLKTAQSLLKAQVEGLDSALVEGYCSIADRGAIHLGTLPEAATIRR</sequence>
<dbReference type="SUPFAM" id="SSF48452">
    <property type="entry name" value="TPR-like"/>
    <property type="match status" value="1"/>
</dbReference>
<comment type="caution">
    <text evidence="1">The sequence shown here is derived from an EMBL/GenBank/DDBJ whole genome shotgun (WGS) entry which is preliminary data.</text>
</comment>
<proteinExistence type="predicted"/>
<evidence type="ECO:0000313" key="2">
    <source>
        <dbReference type="Proteomes" id="UP000703893"/>
    </source>
</evidence>
<name>A0A937X2T7_9BACT</name>
<dbReference type="AlphaFoldDB" id="A0A937X2T7"/>
<dbReference type="Proteomes" id="UP000703893">
    <property type="component" value="Unassembled WGS sequence"/>
</dbReference>
<feature type="non-terminal residue" evidence="1">
    <location>
        <position position="1"/>
    </location>
</feature>
<organism evidence="1 2">
    <name type="scientific">Candidatus Tanganyikabacteria bacterium</name>
    <dbReference type="NCBI Taxonomy" id="2961651"/>
    <lineage>
        <taxon>Bacteria</taxon>
        <taxon>Bacillati</taxon>
        <taxon>Candidatus Sericytochromatia</taxon>
        <taxon>Candidatus Tanganyikabacteria</taxon>
    </lineage>
</organism>
<evidence type="ECO:0008006" key="3">
    <source>
        <dbReference type="Google" id="ProtNLM"/>
    </source>
</evidence>
<accession>A0A937X2T7</accession>
<evidence type="ECO:0000313" key="1">
    <source>
        <dbReference type="EMBL" id="MBM3274838.1"/>
    </source>
</evidence>
<dbReference type="InterPro" id="IPR011990">
    <property type="entry name" value="TPR-like_helical_dom_sf"/>
</dbReference>
<reference evidence="1 2" key="1">
    <citation type="submission" date="2019-03" db="EMBL/GenBank/DDBJ databases">
        <title>Lake Tanganyika Metagenome-Assembled Genomes (MAGs).</title>
        <authorList>
            <person name="Tran P."/>
        </authorList>
    </citation>
    <scope>NUCLEOTIDE SEQUENCE [LARGE SCALE GENOMIC DNA]</scope>
    <source>
        <strain evidence="1">K_DeepCast_65m_m2_236</strain>
    </source>
</reference>
<gene>
    <name evidence="1" type="ORF">FJZ00_06775</name>
</gene>
<protein>
    <recommendedName>
        <fullName evidence="3">MalT-like TPR region domain-containing protein</fullName>
    </recommendedName>
</protein>
<dbReference type="EMBL" id="VGJX01000347">
    <property type="protein sequence ID" value="MBM3274838.1"/>
    <property type="molecule type" value="Genomic_DNA"/>
</dbReference>
<dbReference type="Gene3D" id="1.25.40.10">
    <property type="entry name" value="Tetratricopeptide repeat domain"/>
    <property type="match status" value="1"/>
</dbReference>